<dbReference type="EMBL" id="AZHA01000085">
    <property type="protein sequence ID" value="OAA33870.1"/>
    <property type="molecule type" value="Genomic_DNA"/>
</dbReference>
<accession>A0A166VNX9</accession>
<dbReference type="Pfam" id="PF11807">
    <property type="entry name" value="UstYa"/>
    <property type="match status" value="1"/>
</dbReference>
<comment type="similarity">
    <text evidence="2">Belongs to the ustYa family.</text>
</comment>
<evidence type="ECO:0000256" key="2">
    <source>
        <dbReference type="ARBA" id="ARBA00035112"/>
    </source>
</evidence>
<evidence type="ECO:0000313" key="4">
    <source>
        <dbReference type="EMBL" id="OAA33870.1"/>
    </source>
</evidence>
<dbReference type="PANTHER" id="PTHR33365:SF4">
    <property type="entry name" value="CYCLOCHLOROTINE BIOSYNTHESIS PROTEIN O"/>
    <property type="match status" value="1"/>
</dbReference>
<comment type="pathway">
    <text evidence="1">Mycotoxin biosynthesis.</text>
</comment>
<keyword evidence="5" id="KW-1185">Reference proteome</keyword>
<dbReference type="AlphaFoldDB" id="A0A166VNX9"/>
<organism evidence="4 5">
    <name type="scientific">Beauveria brongniartii RCEF 3172</name>
    <dbReference type="NCBI Taxonomy" id="1081107"/>
    <lineage>
        <taxon>Eukaryota</taxon>
        <taxon>Fungi</taxon>
        <taxon>Dikarya</taxon>
        <taxon>Ascomycota</taxon>
        <taxon>Pezizomycotina</taxon>
        <taxon>Sordariomycetes</taxon>
        <taxon>Hypocreomycetidae</taxon>
        <taxon>Hypocreales</taxon>
        <taxon>Cordycipitaceae</taxon>
        <taxon>Beauveria</taxon>
        <taxon>Beauveria brongniartii</taxon>
    </lineage>
</organism>
<keyword evidence="3" id="KW-1133">Transmembrane helix</keyword>
<reference evidence="4 5" key="1">
    <citation type="journal article" date="2016" name="Genome Biol. Evol.">
        <title>Divergent and convergent evolution of fungal pathogenicity.</title>
        <authorList>
            <person name="Shang Y."/>
            <person name="Xiao G."/>
            <person name="Zheng P."/>
            <person name="Cen K."/>
            <person name="Zhan S."/>
            <person name="Wang C."/>
        </authorList>
    </citation>
    <scope>NUCLEOTIDE SEQUENCE [LARGE SCALE GENOMIC DNA]</scope>
    <source>
        <strain evidence="4 5">RCEF 3172</strain>
    </source>
</reference>
<name>A0A166VNX9_9HYPO</name>
<dbReference type="InterPro" id="IPR021765">
    <property type="entry name" value="UstYa-like"/>
</dbReference>
<dbReference type="Proteomes" id="UP000076863">
    <property type="component" value="Unassembled WGS sequence"/>
</dbReference>
<evidence type="ECO:0000256" key="1">
    <source>
        <dbReference type="ARBA" id="ARBA00004685"/>
    </source>
</evidence>
<sequence>MNYTKYSKLEQESSDSLKLGSQNEAFSDIESSRPMSQQPRGVATRLSQIAKRTWWLVGPFLWLLSLLFTWIIASAASKSPYDVSVGLETELEPIKSHIQMYTTTFSSDLDWDENGKLQRLSAPGSKQFVGDPSPEIDANWEHITNGVVVDLKGKAAETVIGKTYQKPDGSWYVGIEAFHQLHCLNMVRKALHVDYYGINEEDPHPHKMHIEHCIDALREALMCRAELTFIPMEFNARYRSGRPAFVARTHTCRNFEKILDWAHQYPSNETLFVLSDGTVGDGNIHFDGDIGHGFRGGSKTTHAD</sequence>
<protein>
    <recommendedName>
        <fullName evidence="6">Tat pathway signal sequence</fullName>
    </recommendedName>
</protein>
<keyword evidence="3" id="KW-0472">Membrane</keyword>
<proteinExistence type="inferred from homology"/>
<evidence type="ECO:0008006" key="6">
    <source>
        <dbReference type="Google" id="ProtNLM"/>
    </source>
</evidence>
<gene>
    <name evidence="4" type="ORF">BBO_09441</name>
</gene>
<feature type="transmembrane region" description="Helical" evidence="3">
    <location>
        <begin position="54"/>
        <end position="73"/>
    </location>
</feature>
<dbReference type="OrthoDB" id="4870812at2759"/>
<keyword evidence="3" id="KW-0812">Transmembrane</keyword>
<comment type="caution">
    <text evidence="4">The sequence shown here is derived from an EMBL/GenBank/DDBJ whole genome shotgun (WGS) entry which is preliminary data.</text>
</comment>
<evidence type="ECO:0000313" key="5">
    <source>
        <dbReference type="Proteomes" id="UP000076863"/>
    </source>
</evidence>
<evidence type="ECO:0000256" key="3">
    <source>
        <dbReference type="SAM" id="Phobius"/>
    </source>
</evidence>
<dbReference type="GO" id="GO:0043386">
    <property type="term" value="P:mycotoxin biosynthetic process"/>
    <property type="evidence" value="ECO:0007669"/>
    <property type="project" value="InterPro"/>
</dbReference>
<dbReference type="PANTHER" id="PTHR33365">
    <property type="entry name" value="YALI0B05434P"/>
    <property type="match status" value="1"/>
</dbReference>